<dbReference type="InterPro" id="IPR050093">
    <property type="entry name" value="ABC_SmlMolc_Importer"/>
</dbReference>
<gene>
    <name evidence="7" type="ORF">HZZ13_05500</name>
</gene>
<dbReference type="SMART" id="SM00382">
    <property type="entry name" value="AAA"/>
    <property type="match status" value="1"/>
</dbReference>
<dbReference type="Gene3D" id="3.40.50.300">
    <property type="entry name" value="P-loop containing nucleotide triphosphate hydrolases"/>
    <property type="match status" value="1"/>
</dbReference>
<name>A0ABS0PJ71_9BRAD</name>
<protein>
    <submittedName>
        <fullName evidence="7">ABC transporter ATP-binding protein</fullName>
    </submittedName>
</protein>
<dbReference type="InterPro" id="IPR008995">
    <property type="entry name" value="Mo/tungstate-bd_C_term_dom"/>
</dbReference>
<dbReference type="InterPro" id="IPR003593">
    <property type="entry name" value="AAA+_ATPase"/>
</dbReference>
<evidence type="ECO:0000259" key="6">
    <source>
        <dbReference type="PROSITE" id="PS50893"/>
    </source>
</evidence>
<dbReference type="SUPFAM" id="SSF50331">
    <property type="entry name" value="MOP-like"/>
    <property type="match status" value="1"/>
</dbReference>
<dbReference type="PROSITE" id="PS00211">
    <property type="entry name" value="ABC_TRANSPORTER_1"/>
    <property type="match status" value="1"/>
</dbReference>
<dbReference type="InterPro" id="IPR013611">
    <property type="entry name" value="Transp-assoc_OB_typ2"/>
</dbReference>
<keyword evidence="8" id="KW-1185">Reference proteome</keyword>
<dbReference type="InterPro" id="IPR003439">
    <property type="entry name" value="ABC_transporter-like_ATP-bd"/>
</dbReference>
<sequence>MLLTSDTPTAPSIWISALRKFYGDTEILKGIDLKVPVGTYLCLLGPSGCGKTTLLRCIAGLEHPSRGRLDLQGRTMFHETMPVPVPAEKRGLGMVFQHYALWPHLKVFDNIAFPMRQKRASSGEIETRVSDLADLIGLRPLLDRFPGQLSGGQQQRVALARALCIEPSILLLDEPLSNLDSGLRNQLRRELRNIHDRLGMTSVMVTHDQDEAMALADMIAVLHEGAVVQYGSPAEVLFEPATRYVASFVGYDNMLEGIVTDLAAGRTTLDLDGTRVTMQSSGRFAIGERLAIALKSRDVSLTSAPRGNHIATTVGRVTRLGSSLEIEIRAADQPLLVTQSADAAPAPKAGEHLFLQLPDTAPLLR</sequence>
<feature type="domain" description="ABC transporter" evidence="6">
    <location>
        <begin position="13"/>
        <end position="249"/>
    </location>
</feature>
<evidence type="ECO:0000313" key="8">
    <source>
        <dbReference type="Proteomes" id="UP000807370"/>
    </source>
</evidence>
<dbReference type="RefSeq" id="WP_197958635.1">
    <property type="nucleotide sequence ID" value="NZ_JACCHP010000003.1"/>
</dbReference>
<comment type="function">
    <text evidence="5">Involved in beta-(1--&gt;2)glucan export. Transmembrane domains (TMD) form a pore in the inner membrane and the ATP-binding domain (NBD) is responsible for energy generation.</text>
</comment>
<evidence type="ECO:0000256" key="3">
    <source>
        <dbReference type="ARBA" id="ARBA00022741"/>
    </source>
</evidence>
<evidence type="ECO:0000256" key="1">
    <source>
        <dbReference type="ARBA" id="ARBA00005417"/>
    </source>
</evidence>
<evidence type="ECO:0000256" key="4">
    <source>
        <dbReference type="ARBA" id="ARBA00022840"/>
    </source>
</evidence>
<organism evidence="7 8">
    <name type="scientific">Bradyrhizobium agreste</name>
    <dbReference type="NCBI Taxonomy" id="2751811"/>
    <lineage>
        <taxon>Bacteria</taxon>
        <taxon>Pseudomonadati</taxon>
        <taxon>Pseudomonadota</taxon>
        <taxon>Alphaproteobacteria</taxon>
        <taxon>Hyphomicrobiales</taxon>
        <taxon>Nitrobacteraceae</taxon>
        <taxon>Bradyrhizobium</taxon>
    </lineage>
</organism>
<evidence type="ECO:0000256" key="2">
    <source>
        <dbReference type="ARBA" id="ARBA00022448"/>
    </source>
</evidence>
<reference evidence="7 8" key="1">
    <citation type="submission" date="2020-07" db="EMBL/GenBank/DDBJ databases">
        <title>Bradyrhizobium diversity isolated from nodules of indigenous legumes of Western Australia.</title>
        <authorList>
            <person name="Klepa M.S."/>
        </authorList>
    </citation>
    <scope>NUCLEOTIDE SEQUENCE [LARGE SCALE GENOMIC DNA]</scope>
    <source>
        <strain evidence="7 8">CNPSo 4010</strain>
    </source>
</reference>
<evidence type="ECO:0000313" key="7">
    <source>
        <dbReference type="EMBL" id="MBH5397248.1"/>
    </source>
</evidence>
<keyword evidence="4 7" id="KW-0067">ATP-binding</keyword>
<dbReference type="InterPro" id="IPR017871">
    <property type="entry name" value="ABC_transporter-like_CS"/>
</dbReference>
<dbReference type="PANTHER" id="PTHR42781">
    <property type="entry name" value="SPERMIDINE/PUTRESCINE IMPORT ATP-BINDING PROTEIN POTA"/>
    <property type="match status" value="1"/>
</dbReference>
<keyword evidence="3" id="KW-0547">Nucleotide-binding</keyword>
<dbReference type="Pfam" id="PF08402">
    <property type="entry name" value="TOBE_2"/>
    <property type="match status" value="1"/>
</dbReference>
<dbReference type="InterPro" id="IPR027417">
    <property type="entry name" value="P-loop_NTPase"/>
</dbReference>
<dbReference type="SUPFAM" id="SSF52540">
    <property type="entry name" value="P-loop containing nucleoside triphosphate hydrolases"/>
    <property type="match status" value="1"/>
</dbReference>
<comment type="caution">
    <text evidence="7">The sequence shown here is derived from an EMBL/GenBank/DDBJ whole genome shotgun (WGS) entry which is preliminary data.</text>
</comment>
<keyword evidence="2" id="KW-0813">Transport</keyword>
<proteinExistence type="inferred from homology"/>
<dbReference type="Pfam" id="PF00005">
    <property type="entry name" value="ABC_tran"/>
    <property type="match status" value="1"/>
</dbReference>
<dbReference type="EMBL" id="JACCHP010000003">
    <property type="protein sequence ID" value="MBH5397248.1"/>
    <property type="molecule type" value="Genomic_DNA"/>
</dbReference>
<dbReference type="GO" id="GO:0005524">
    <property type="term" value="F:ATP binding"/>
    <property type="evidence" value="ECO:0007669"/>
    <property type="project" value="UniProtKB-KW"/>
</dbReference>
<dbReference type="PANTHER" id="PTHR42781:SF4">
    <property type="entry name" value="SPERMIDINE_PUTRESCINE IMPORT ATP-BINDING PROTEIN POTA"/>
    <property type="match status" value="1"/>
</dbReference>
<comment type="similarity">
    <text evidence="1">Belongs to the ABC transporter superfamily.</text>
</comment>
<evidence type="ECO:0000256" key="5">
    <source>
        <dbReference type="ARBA" id="ARBA00024722"/>
    </source>
</evidence>
<dbReference type="PROSITE" id="PS50893">
    <property type="entry name" value="ABC_TRANSPORTER_2"/>
    <property type="match status" value="1"/>
</dbReference>
<accession>A0ABS0PJ71</accession>
<dbReference type="Proteomes" id="UP000807370">
    <property type="component" value="Unassembled WGS sequence"/>
</dbReference>